<feature type="transmembrane region" description="Helical" evidence="1">
    <location>
        <begin position="54"/>
        <end position="77"/>
    </location>
</feature>
<feature type="transmembrane region" description="Helical" evidence="1">
    <location>
        <begin position="97"/>
        <end position="114"/>
    </location>
</feature>
<dbReference type="eggNOG" id="ENOG5030RSG">
    <property type="taxonomic scope" value="Bacteria"/>
</dbReference>
<dbReference type="RefSeq" id="WP_032520173.1">
    <property type="nucleotide sequence ID" value="NZ_CP138981.1"/>
</dbReference>
<comment type="caution">
    <text evidence="2">The sequence shown here is derived from an EMBL/GenBank/DDBJ whole genome shotgun (WGS) entry which is preliminary data.</text>
</comment>
<evidence type="ECO:0000256" key="1">
    <source>
        <dbReference type="SAM" id="Phobius"/>
    </source>
</evidence>
<gene>
    <name evidence="2" type="ORF">EV02_1537</name>
</gene>
<keyword evidence="1" id="KW-0472">Membrane</keyword>
<reference evidence="3" key="1">
    <citation type="journal article" date="2014" name="Sci. Data">
        <title>Genomes of diverse isolates of the marine cyanobacterium Prochlorococcus.</title>
        <authorList>
            <person name="Biller S."/>
            <person name="Berube P."/>
            <person name="Thompson J."/>
            <person name="Kelly L."/>
            <person name="Roggensack S."/>
            <person name="Awad L."/>
            <person name="Roache-Johnson K."/>
            <person name="Ding H."/>
            <person name="Giovannoni S.J."/>
            <person name="Moore L.R."/>
            <person name="Chisholm S.W."/>
        </authorList>
    </citation>
    <scope>NUCLEOTIDE SEQUENCE [LARGE SCALE GENOMIC DNA]</scope>
    <source>
        <strain evidence="3">SB</strain>
    </source>
</reference>
<dbReference type="OrthoDB" id="540675at2"/>
<accession>A0A0A2B6S2</accession>
<dbReference type="Proteomes" id="UP000030345">
    <property type="component" value="Unassembled WGS sequence"/>
</dbReference>
<evidence type="ECO:0000313" key="3">
    <source>
        <dbReference type="Proteomes" id="UP000030345"/>
    </source>
</evidence>
<proteinExistence type="predicted"/>
<dbReference type="AlphaFoldDB" id="A0A0A2B6S2"/>
<dbReference type="EMBL" id="JNAS01000002">
    <property type="protein sequence ID" value="KGG08862.1"/>
    <property type="molecule type" value="Genomic_DNA"/>
</dbReference>
<evidence type="ECO:0000313" key="2">
    <source>
        <dbReference type="EMBL" id="KGG08862.1"/>
    </source>
</evidence>
<name>A0A0A2B6S2_PROMR</name>
<organism evidence="2 3">
    <name type="scientific">Prochlorococcus marinus str. SB</name>
    <dbReference type="NCBI Taxonomy" id="59926"/>
    <lineage>
        <taxon>Bacteria</taxon>
        <taxon>Bacillati</taxon>
        <taxon>Cyanobacteriota</taxon>
        <taxon>Cyanophyceae</taxon>
        <taxon>Synechococcales</taxon>
        <taxon>Prochlorococcaceae</taxon>
        <taxon>Prochlorococcus</taxon>
    </lineage>
</organism>
<feature type="transmembrane region" description="Helical" evidence="1">
    <location>
        <begin position="6"/>
        <end position="28"/>
    </location>
</feature>
<keyword evidence="1" id="KW-0812">Transmembrane</keyword>
<keyword evidence="1" id="KW-1133">Transmembrane helix</keyword>
<sequence>MQRFIISPLFALSRFFINIYGIFLKFFLQLNGGYWSRIGLAENITEERIKKRRLYILPFYILLALLFGLLSALYWYFVILHVPLSIERYLSTLNNNIALIIAFATFFGWLYILCKTNK</sequence>
<protein>
    <submittedName>
        <fullName evidence="2">Uncharacterized protein</fullName>
    </submittedName>
</protein>